<dbReference type="GO" id="GO:0051301">
    <property type="term" value="P:cell division"/>
    <property type="evidence" value="ECO:0007669"/>
    <property type="project" value="UniProtKB-KW"/>
</dbReference>
<protein>
    <submittedName>
        <fullName evidence="1">Cell division protein FtsL</fullName>
    </submittedName>
</protein>
<proteinExistence type="predicted"/>
<evidence type="ECO:0000313" key="2">
    <source>
        <dbReference type="Proteomes" id="UP000640583"/>
    </source>
</evidence>
<accession>A0A8J7LKV9</accession>
<comment type="caution">
    <text evidence="1">The sequence shown here is derived from an EMBL/GenBank/DDBJ whole genome shotgun (WGS) entry which is preliminary data.</text>
</comment>
<name>A0A8J7LKV9_9RHOB</name>
<reference evidence="1" key="1">
    <citation type="submission" date="2020-10" db="EMBL/GenBank/DDBJ databases">
        <title>Paenihalocynthiibacter styelae gen. nov., sp. nov., isolated from stalked sea squirt Styela clava.</title>
        <authorList>
            <person name="Kim Y.-O."/>
            <person name="Yoon J.-H."/>
        </authorList>
    </citation>
    <scope>NUCLEOTIDE SEQUENCE</scope>
    <source>
        <strain evidence="1">MYP1-1</strain>
    </source>
</reference>
<keyword evidence="1" id="KW-0132">Cell division</keyword>
<dbReference type="RefSeq" id="WP_198645463.1">
    <property type="nucleotide sequence ID" value="NZ_JADCKQ010000004.1"/>
</dbReference>
<sequence length="121" mass="13641">MRSIMFLLTGLVVIGLAFWAYRENYRTQEVAREIRTLQLEIAETRGALAILNAEWAYLNRPDRLRNLAELNFDSLGLLPMNGGHFVQVDQVAWPAPVSVFAQIENPVEVRGILDDAQGVSE</sequence>
<keyword evidence="1" id="KW-0131">Cell cycle</keyword>
<evidence type="ECO:0000313" key="1">
    <source>
        <dbReference type="EMBL" id="MBI1493419.1"/>
    </source>
</evidence>
<dbReference type="Proteomes" id="UP000640583">
    <property type="component" value="Unassembled WGS sequence"/>
</dbReference>
<keyword evidence="2" id="KW-1185">Reference proteome</keyword>
<dbReference type="AlphaFoldDB" id="A0A8J7LKV9"/>
<gene>
    <name evidence="1" type="ORF">H1D41_07215</name>
</gene>
<organism evidence="1 2">
    <name type="scientific">Halocynthiibacter styelae</name>
    <dbReference type="NCBI Taxonomy" id="2761955"/>
    <lineage>
        <taxon>Bacteria</taxon>
        <taxon>Pseudomonadati</taxon>
        <taxon>Pseudomonadota</taxon>
        <taxon>Alphaproteobacteria</taxon>
        <taxon>Rhodobacterales</taxon>
        <taxon>Paracoccaceae</taxon>
        <taxon>Halocynthiibacter</taxon>
    </lineage>
</organism>
<dbReference type="EMBL" id="JADCKQ010000004">
    <property type="protein sequence ID" value="MBI1493419.1"/>
    <property type="molecule type" value="Genomic_DNA"/>
</dbReference>